<dbReference type="InterPro" id="IPR032710">
    <property type="entry name" value="NTF2-like_dom_sf"/>
</dbReference>
<dbReference type="SUPFAM" id="SSF54427">
    <property type="entry name" value="NTF2-like"/>
    <property type="match status" value="1"/>
</dbReference>
<dbReference type="Gene3D" id="3.10.450.50">
    <property type="match status" value="1"/>
</dbReference>
<dbReference type="EMBL" id="AP018664">
    <property type="protein sequence ID" value="BBD97020.1"/>
    <property type="molecule type" value="Genomic_DNA"/>
</dbReference>
<dbReference type="Pfam" id="PF12680">
    <property type="entry name" value="SnoaL_2"/>
    <property type="match status" value="1"/>
</dbReference>
<name>A0A494W8Q4_9SPHN</name>
<proteinExistence type="predicted"/>
<accession>A0A494W8Q4</accession>
<evidence type="ECO:0000259" key="1">
    <source>
        <dbReference type="Pfam" id="PF12680"/>
    </source>
</evidence>
<organism evidence="2 3">
    <name type="scientific">Sphingobium amiense</name>
    <dbReference type="NCBI Taxonomy" id="135719"/>
    <lineage>
        <taxon>Bacteria</taxon>
        <taxon>Pseudomonadati</taxon>
        <taxon>Pseudomonadota</taxon>
        <taxon>Alphaproteobacteria</taxon>
        <taxon>Sphingomonadales</taxon>
        <taxon>Sphingomonadaceae</taxon>
        <taxon>Sphingobium</taxon>
    </lineage>
</organism>
<dbReference type="KEGG" id="sami:SAMIE_1005210"/>
<sequence>MGDTFVSADNKAIVIRALTGVFVDKDAGVVDEIFSPDYKQHNPAIPNGREAIKAVIGSLGPDFKYEIGMVAAEGEYVMVHGRYTGWAPNPMIAVDVFRVVDGKLAEHWDVMQEEVVAAATASGNAMFTNPQALS</sequence>
<gene>
    <name evidence="2" type="ORF">SAMIE_1005210</name>
</gene>
<evidence type="ECO:0000313" key="3">
    <source>
        <dbReference type="Proteomes" id="UP000279959"/>
    </source>
</evidence>
<reference evidence="2 3" key="1">
    <citation type="submission" date="2018-05" db="EMBL/GenBank/DDBJ databases">
        <title>Complete Genome Sequence of the Nonylphenol-Degrading Bacterium Sphingobium amiense DSM 16289T.</title>
        <authorList>
            <person name="Ootsuka M."/>
            <person name="Nishizawa T."/>
            <person name="Ohta H."/>
        </authorList>
    </citation>
    <scope>NUCLEOTIDE SEQUENCE [LARGE SCALE GENOMIC DNA]</scope>
    <source>
        <strain evidence="2 3">DSM 16289</strain>
    </source>
</reference>
<protein>
    <recommendedName>
        <fullName evidence="1">SnoaL-like domain-containing protein</fullName>
    </recommendedName>
</protein>
<keyword evidence="3" id="KW-1185">Reference proteome</keyword>
<evidence type="ECO:0000313" key="2">
    <source>
        <dbReference type="EMBL" id="BBD97020.1"/>
    </source>
</evidence>
<dbReference type="InterPro" id="IPR037401">
    <property type="entry name" value="SnoaL-like"/>
</dbReference>
<dbReference type="AlphaFoldDB" id="A0A494W8Q4"/>
<dbReference type="Proteomes" id="UP000279959">
    <property type="component" value="Chromosome"/>
</dbReference>
<feature type="domain" description="SnoaL-like" evidence="1">
    <location>
        <begin position="17"/>
        <end position="107"/>
    </location>
</feature>